<feature type="compositionally biased region" description="Polar residues" evidence="5">
    <location>
        <begin position="589"/>
        <end position="599"/>
    </location>
</feature>
<dbReference type="InterPro" id="IPR006572">
    <property type="entry name" value="Znf_DBF"/>
</dbReference>
<feature type="compositionally biased region" description="Polar residues" evidence="5">
    <location>
        <begin position="345"/>
        <end position="357"/>
    </location>
</feature>
<evidence type="ECO:0000256" key="4">
    <source>
        <dbReference type="PROSITE-ProRule" id="PRU00600"/>
    </source>
</evidence>
<evidence type="ECO:0000259" key="6">
    <source>
        <dbReference type="PROSITE" id="PS51265"/>
    </source>
</evidence>
<feature type="compositionally biased region" description="Low complexity" evidence="5">
    <location>
        <begin position="559"/>
        <end position="571"/>
    </location>
</feature>
<organism evidence="7 8">
    <name type="scientific">Phyllotreta striolata</name>
    <name type="common">Striped flea beetle</name>
    <name type="synonym">Crioceris striolata</name>
    <dbReference type="NCBI Taxonomy" id="444603"/>
    <lineage>
        <taxon>Eukaryota</taxon>
        <taxon>Metazoa</taxon>
        <taxon>Ecdysozoa</taxon>
        <taxon>Arthropoda</taxon>
        <taxon>Hexapoda</taxon>
        <taxon>Insecta</taxon>
        <taxon>Pterygota</taxon>
        <taxon>Neoptera</taxon>
        <taxon>Endopterygota</taxon>
        <taxon>Coleoptera</taxon>
        <taxon>Polyphaga</taxon>
        <taxon>Cucujiformia</taxon>
        <taxon>Chrysomeloidea</taxon>
        <taxon>Chrysomelidae</taxon>
        <taxon>Galerucinae</taxon>
        <taxon>Alticini</taxon>
        <taxon>Phyllotreta</taxon>
    </lineage>
</organism>
<sequence>MLERTTRPHFEDVIVDDFDFIDSEKKDLSSTVDELNTEAAAKSNDFFLEEQTMTRKTRTRRPRISTLQSGYCAVCNVPYNNVEDHIQSKKHQKLIGEDANFIALNGSLKGFLQTNTIPFLNLNGIDAIGVHDTSLEEFSPTYRKRPMRRNRASSVMCDRPSPLSPTASDITGHQLRSRRSVNYMTSPLDDDTIQDKSELTINDVNEQENKDASRELRATTRSLTKLASLQETPQEEVWNSGRPKRTCISRKRLSVDERLSNNCKSFYKVEVLSAKNKANNNANKQAELAKRQQSQSPKREDDKEKALIVKFKKLRNSELIRLNTEATNFLFPTKKDENSEEDIDFNTNSSMDSSSNLEPEDYRTSSVNIKHEDETSMDSTGKKKKRRTHAEAFLLDNHKYYKFETPGSSYCRLRYQGSYLPPMVAKSPADRPAEIVKAEQPKEKKVKYETKVKLDNYKFAFEKVPTEAGWYKAFKRLDNAEQSYAFYSNYLWESFALPYQMRTIQPLDRRTCCAHYRELLDGLLTCIAESKSGETTPEPEAGVSSMSPMDDQQDDDSKLSVSTSSSNCSADQKQNPQISRARTRHKPAQSVSTSPSCGSGKNPRKSPRQHASTLAILSGLINQRKGRSKGKATEDTNQNLSTIEEEVLVQIPKEVPEEPPPPPPTPPPPPPPLQSSRLQAAPPKTKSPPKKTKPKVNYCSIIQEIDEHLEAGLDELDDYDIDITDENAVDISNCVTTLADILGLHKEHNLKETERSCKRFFNGTPGRKPGYRKKKLNKTGWPNKSRRPAAKKDASKEKGEAESNADSASARGDTDDDDEDDRELSQRVNNVNKKKQVRRKVTVRRKKPAGKKDAPAARANCNPSPKHAANKSDKNKLNKLNNSDLKFYVCVKKLNNKKPAATKARSNQRARRLPGSPKSPRTLRKPRGRWYRER</sequence>
<keyword evidence="8" id="KW-1185">Reference proteome</keyword>
<reference evidence="7" key="1">
    <citation type="submission" date="2022-01" db="EMBL/GenBank/DDBJ databases">
        <authorList>
            <person name="King R."/>
        </authorList>
    </citation>
    <scope>NUCLEOTIDE SEQUENCE</scope>
</reference>
<dbReference type="AlphaFoldDB" id="A0A9N9TUR7"/>
<dbReference type="PANTHER" id="PTHR15361">
    <property type="entry name" value="RAD51/NUKS-INTERACTING PROTEIN"/>
    <property type="match status" value="1"/>
</dbReference>
<accession>A0A9N9TUR7</accession>
<dbReference type="PROSITE" id="PS51265">
    <property type="entry name" value="ZF_DBF4"/>
    <property type="match status" value="1"/>
</dbReference>
<evidence type="ECO:0000256" key="2">
    <source>
        <dbReference type="ARBA" id="ARBA00022771"/>
    </source>
</evidence>
<feature type="compositionally biased region" description="Basic residues" evidence="5">
    <location>
        <begin position="921"/>
        <end position="934"/>
    </location>
</feature>
<feature type="region of interest" description="Disordered" evidence="5">
    <location>
        <begin position="895"/>
        <end position="934"/>
    </location>
</feature>
<dbReference type="GO" id="GO:0003697">
    <property type="term" value="F:single-stranded DNA binding"/>
    <property type="evidence" value="ECO:0007669"/>
    <property type="project" value="TreeGrafter"/>
</dbReference>
<keyword evidence="2 4" id="KW-0863">Zinc-finger</keyword>
<feature type="region of interest" description="Disordered" evidence="5">
    <location>
        <begin position="146"/>
        <end position="174"/>
    </location>
</feature>
<evidence type="ECO:0000256" key="1">
    <source>
        <dbReference type="ARBA" id="ARBA00022723"/>
    </source>
</evidence>
<dbReference type="GO" id="GO:0008270">
    <property type="term" value="F:zinc ion binding"/>
    <property type="evidence" value="ECO:0007669"/>
    <property type="project" value="UniProtKB-KW"/>
</dbReference>
<dbReference type="GO" id="GO:0036297">
    <property type="term" value="P:interstrand cross-link repair"/>
    <property type="evidence" value="ECO:0007669"/>
    <property type="project" value="TreeGrafter"/>
</dbReference>
<feature type="region of interest" description="Disordered" evidence="5">
    <location>
        <begin position="281"/>
        <end position="304"/>
    </location>
</feature>
<dbReference type="SMART" id="SM00586">
    <property type="entry name" value="ZnF_DBF"/>
    <property type="match status" value="1"/>
</dbReference>
<feature type="region of interest" description="Disordered" evidence="5">
    <location>
        <begin position="654"/>
        <end position="695"/>
    </location>
</feature>
<dbReference type="Proteomes" id="UP001153712">
    <property type="component" value="Chromosome 9"/>
</dbReference>
<keyword evidence="1" id="KW-0479">Metal-binding</keyword>
<evidence type="ECO:0000313" key="7">
    <source>
        <dbReference type="EMBL" id="CAG9865088.1"/>
    </source>
</evidence>
<dbReference type="GO" id="GO:0000724">
    <property type="term" value="P:double-strand break repair via homologous recombination"/>
    <property type="evidence" value="ECO:0007669"/>
    <property type="project" value="TreeGrafter"/>
</dbReference>
<feature type="compositionally biased region" description="Basic and acidic residues" evidence="5">
    <location>
        <begin position="790"/>
        <end position="801"/>
    </location>
</feature>
<dbReference type="OrthoDB" id="21380at2759"/>
<dbReference type="GO" id="GO:0003690">
    <property type="term" value="F:double-stranded DNA binding"/>
    <property type="evidence" value="ECO:0007669"/>
    <property type="project" value="TreeGrafter"/>
</dbReference>
<dbReference type="EMBL" id="OU900102">
    <property type="protein sequence ID" value="CAG9865088.1"/>
    <property type="molecule type" value="Genomic_DNA"/>
</dbReference>
<dbReference type="Gene3D" id="6.10.250.3410">
    <property type="entry name" value="DBF zinc finger"/>
    <property type="match status" value="1"/>
</dbReference>
<feature type="region of interest" description="Disordered" evidence="5">
    <location>
        <begin position="759"/>
        <end position="883"/>
    </location>
</feature>
<evidence type="ECO:0000313" key="8">
    <source>
        <dbReference type="Proteomes" id="UP001153712"/>
    </source>
</evidence>
<feature type="compositionally biased region" description="Basic residues" evidence="5">
    <location>
        <begin position="832"/>
        <end position="849"/>
    </location>
</feature>
<protein>
    <recommendedName>
        <fullName evidence="6">DBF4-type domain-containing protein</fullName>
    </recommendedName>
</protein>
<feature type="region of interest" description="Disordered" evidence="5">
    <location>
        <begin position="339"/>
        <end position="385"/>
    </location>
</feature>
<dbReference type="InterPro" id="IPR038545">
    <property type="entry name" value="Znf_DBF_sf"/>
</dbReference>
<evidence type="ECO:0000256" key="3">
    <source>
        <dbReference type="ARBA" id="ARBA00022833"/>
    </source>
</evidence>
<feature type="region of interest" description="Disordered" evidence="5">
    <location>
        <begin position="531"/>
        <end position="641"/>
    </location>
</feature>
<feature type="compositionally biased region" description="Pro residues" evidence="5">
    <location>
        <begin position="658"/>
        <end position="673"/>
    </location>
</feature>
<dbReference type="Pfam" id="PF07535">
    <property type="entry name" value="zf-DBF"/>
    <property type="match status" value="1"/>
</dbReference>
<feature type="domain" description="DBF4-type" evidence="6">
    <location>
        <begin position="65"/>
        <end position="114"/>
    </location>
</feature>
<evidence type="ECO:0000256" key="5">
    <source>
        <dbReference type="SAM" id="MobiDB-lite"/>
    </source>
</evidence>
<dbReference type="PANTHER" id="PTHR15361:SF5">
    <property type="entry name" value="C3H1-TYPE DOMAIN-CONTAINING PROTEIN"/>
    <property type="match status" value="1"/>
</dbReference>
<gene>
    <name evidence="7" type="ORF">PHYEVI_LOCUS11333</name>
</gene>
<name>A0A9N9TUR7_PHYSR</name>
<proteinExistence type="predicted"/>
<dbReference type="InterPro" id="IPR052003">
    <property type="entry name" value="HR_DNA-Binding_Protein"/>
</dbReference>
<keyword evidence="3" id="KW-0862">Zinc</keyword>